<dbReference type="Proteomes" id="UP000680045">
    <property type="component" value="Unassembled WGS sequence"/>
</dbReference>
<keyword evidence="1" id="KW-0812">Transmembrane</keyword>
<keyword evidence="1" id="KW-1133">Transmembrane helix</keyword>
<accession>A0A941FKD2</accession>
<evidence type="ECO:0000313" key="2">
    <source>
        <dbReference type="EMBL" id="MBR8646273.1"/>
    </source>
</evidence>
<feature type="transmembrane region" description="Helical" evidence="1">
    <location>
        <begin position="20"/>
        <end position="42"/>
    </location>
</feature>
<organism evidence="2 3">
    <name type="scientific">Peribacillus frigoritolerans</name>
    <dbReference type="NCBI Taxonomy" id="450367"/>
    <lineage>
        <taxon>Bacteria</taxon>
        <taxon>Bacillati</taxon>
        <taxon>Bacillota</taxon>
        <taxon>Bacilli</taxon>
        <taxon>Bacillales</taxon>
        <taxon>Bacillaceae</taxon>
        <taxon>Peribacillus</taxon>
    </lineage>
</organism>
<gene>
    <name evidence="2" type="ORF">KEH51_28270</name>
</gene>
<comment type="caution">
    <text evidence="2">The sequence shown here is derived from an EMBL/GenBank/DDBJ whole genome shotgun (WGS) entry which is preliminary data.</text>
</comment>
<evidence type="ECO:0000256" key="1">
    <source>
        <dbReference type="SAM" id="Phobius"/>
    </source>
</evidence>
<proteinExistence type="predicted"/>
<dbReference type="EMBL" id="JAGTPW010000084">
    <property type="protein sequence ID" value="MBR8646273.1"/>
    <property type="molecule type" value="Genomic_DNA"/>
</dbReference>
<sequence length="76" mass="8583">MSFRDLLASFGDLLVSFRDLLVSFGVLLVSFGLLLVSFRDLLVNSSFSREFLPFTRFFAKCHHPVSISSKVQSHLS</sequence>
<evidence type="ECO:0000313" key="3">
    <source>
        <dbReference type="Proteomes" id="UP000680045"/>
    </source>
</evidence>
<name>A0A941FKD2_9BACI</name>
<reference evidence="2" key="1">
    <citation type="submission" date="2021-04" db="EMBL/GenBank/DDBJ databases">
        <title>Whole genome sequencing of Enterococci isolates from hospitalized patients.</title>
        <authorList>
            <person name="Ogoti B.M."/>
            <person name="Onyambu F.G."/>
        </authorList>
    </citation>
    <scope>NUCLEOTIDE SEQUENCE</scope>
    <source>
        <strain evidence="2">242</strain>
    </source>
</reference>
<keyword evidence="1" id="KW-0472">Membrane</keyword>
<protein>
    <submittedName>
        <fullName evidence="2">Uncharacterized protein</fullName>
    </submittedName>
</protein>
<dbReference type="AlphaFoldDB" id="A0A941FKD2"/>